<proteinExistence type="predicted"/>
<reference evidence="1 2" key="1">
    <citation type="submission" date="2019-09" db="EMBL/GenBank/DDBJ databases">
        <title>Parvibaculum sedimenti sp. nov., isolated from sediment.</title>
        <authorList>
            <person name="Wang Y."/>
        </authorList>
    </citation>
    <scope>NUCLEOTIDE SEQUENCE [LARGE SCALE GENOMIC DNA]</scope>
    <source>
        <strain evidence="1 2">HXT-9</strain>
    </source>
</reference>
<evidence type="ECO:0000313" key="2">
    <source>
        <dbReference type="Proteomes" id="UP000468901"/>
    </source>
</evidence>
<keyword evidence="2" id="KW-1185">Reference proteome</keyword>
<gene>
    <name evidence="1" type="ORF">F2P47_10780</name>
</gene>
<dbReference type="Gene3D" id="1.25.40.10">
    <property type="entry name" value="Tetratricopeptide repeat domain"/>
    <property type="match status" value="1"/>
</dbReference>
<organism evidence="1 2">
    <name type="scientific">Parvibaculum sedimenti</name>
    <dbReference type="NCBI Taxonomy" id="2608632"/>
    <lineage>
        <taxon>Bacteria</taxon>
        <taxon>Pseudomonadati</taxon>
        <taxon>Pseudomonadota</taxon>
        <taxon>Alphaproteobacteria</taxon>
        <taxon>Hyphomicrobiales</taxon>
        <taxon>Parvibaculaceae</taxon>
        <taxon>Parvibaculum</taxon>
    </lineage>
</organism>
<dbReference type="Pfam" id="PF13181">
    <property type="entry name" value="TPR_8"/>
    <property type="match status" value="1"/>
</dbReference>
<dbReference type="EMBL" id="WESC01000008">
    <property type="protein sequence ID" value="KAB7740010.1"/>
    <property type="molecule type" value="Genomic_DNA"/>
</dbReference>
<dbReference type="AlphaFoldDB" id="A0A6N6VJJ3"/>
<comment type="caution">
    <text evidence="1">The sequence shown here is derived from an EMBL/GenBank/DDBJ whole genome shotgun (WGS) entry which is preliminary data.</text>
</comment>
<dbReference type="Pfam" id="PF14559">
    <property type="entry name" value="TPR_19"/>
    <property type="match status" value="1"/>
</dbReference>
<dbReference type="Proteomes" id="UP000468901">
    <property type="component" value="Unassembled WGS sequence"/>
</dbReference>
<dbReference type="InterPro" id="IPR019734">
    <property type="entry name" value="TPR_rpt"/>
</dbReference>
<name>A0A6N6VJJ3_9HYPH</name>
<dbReference type="SUPFAM" id="SSF48452">
    <property type="entry name" value="TPR-like"/>
    <property type="match status" value="1"/>
</dbReference>
<evidence type="ECO:0000313" key="1">
    <source>
        <dbReference type="EMBL" id="KAB7740010.1"/>
    </source>
</evidence>
<sequence length="193" mass="21448">MHADVHRLEAEWARVKYQVKDEGEQLTEIESLKKQADAVVRQYPGQAEPLLWDGIVTSENAALANIFQQLGLAKEARGLFERALAIDPSGLNGAISMSLGVLYYRVPGSPLGFGDDDMARKDLETALAKDPNGLDANYFYGDFLVEQGEYDKARNVLVHALDAPVDKERPVWDAGRREEVRQLIAKAEAHVRS</sequence>
<dbReference type="InterPro" id="IPR011990">
    <property type="entry name" value="TPR-like_helical_dom_sf"/>
</dbReference>
<protein>
    <submittedName>
        <fullName evidence="1">Tetratricopeptide repeat protein</fullName>
    </submittedName>
</protein>
<accession>A0A6N6VJJ3</accession>